<dbReference type="InterPro" id="IPR014710">
    <property type="entry name" value="RmlC-like_jellyroll"/>
</dbReference>
<dbReference type="Pfam" id="PF02311">
    <property type="entry name" value="AraC_binding"/>
    <property type="match status" value="1"/>
</dbReference>
<feature type="domain" description="HTH araC/xylS-type" evidence="4">
    <location>
        <begin position="222"/>
        <end position="320"/>
    </location>
</feature>
<evidence type="ECO:0000259" key="4">
    <source>
        <dbReference type="PROSITE" id="PS01124"/>
    </source>
</evidence>
<comment type="caution">
    <text evidence="5">The sequence shown here is derived from an EMBL/GenBank/DDBJ whole genome shotgun (WGS) entry which is preliminary data.</text>
</comment>
<dbReference type="InterPro" id="IPR003313">
    <property type="entry name" value="AraC-bd"/>
</dbReference>
<dbReference type="InterPro" id="IPR018060">
    <property type="entry name" value="HTH_AraC"/>
</dbReference>
<dbReference type="CDD" id="cd02208">
    <property type="entry name" value="cupin_RmlC-like"/>
    <property type="match status" value="1"/>
</dbReference>
<keyword evidence="3" id="KW-0804">Transcription</keyword>
<evidence type="ECO:0000313" key="5">
    <source>
        <dbReference type="EMBL" id="RGE73003.1"/>
    </source>
</evidence>
<evidence type="ECO:0000256" key="1">
    <source>
        <dbReference type="ARBA" id="ARBA00023015"/>
    </source>
</evidence>
<dbReference type="InterPro" id="IPR009057">
    <property type="entry name" value="Homeodomain-like_sf"/>
</dbReference>
<dbReference type="Gene3D" id="2.60.120.10">
    <property type="entry name" value="Jelly Rolls"/>
    <property type="match status" value="1"/>
</dbReference>
<protein>
    <submittedName>
        <fullName evidence="5">AraC family transcriptional regulator</fullName>
    </submittedName>
</protein>
<dbReference type="InterPro" id="IPR037923">
    <property type="entry name" value="HTH-like"/>
</dbReference>
<dbReference type="PANTHER" id="PTHR43280:SF34">
    <property type="entry name" value="ARAC-FAMILY TRANSCRIPTIONAL REGULATOR"/>
    <property type="match status" value="1"/>
</dbReference>
<dbReference type="OrthoDB" id="2112176at2"/>
<dbReference type="SUPFAM" id="SSF46689">
    <property type="entry name" value="Homeodomain-like"/>
    <property type="match status" value="2"/>
</dbReference>
<dbReference type="GO" id="GO:0043565">
    <property type="term" value="F:sequence-specific DNA binding"/>
    <property type="evidence" value="ECO:0007669"/>
    <property type="project" value="InterPro"/>
</dbReference>
<proteinExistence type="predicted"/>
<name>A0A3E3J141_9FIRM</name>
<evidence type="ECO:0000256" key="3">
    <source>
        <dbReference type="ARBA" id="ARBA00023163"/>
    </source>
</evidence>
<evidence type="ECO:0000256" key="2">
    <source>
        <dbReference type="ARBA" id="ARBA00023125"/>
    </source>
</evidence>
<gene>
    <name evidence="5" type="ORF">DWY69_05770</name>
</gene>
<keyword evidence="1" id="KW-0805">Transcription regulation</keyword>
<keyword evidence="2" id="KW-0238">DNA-binding</keyword>
<accession>A0A3E3J141</accession>
<dbReference type="Proteomes" id="UP000261166">
    <property type="component" value="Unassembled WGS sequence"/>
</dbReference>
<dbReference type="EMBL" id="QVLU01000004">
    <property type="protein sequence ID" value="RGE73003.1"/>
    <property type="molecule type" value="Genomic_DNA"/>
</dbReference>
<dbReference type="PANTHER" id="PTHR43280">
    <property type="entry name" value="ARAC-FAMILY TRANSCRIPTIONAL REGULATOR"/>
    <property type="match status" value="1"/>
</dbReference>
<dbReference type="Pfam" id="PF12833">
    <property type="entry name" value="HTH_18"/>
    <property type="match status" value="1"/>
</dbReference>
<dbReference type="SUPFAM" id="SSF51215">
    <property type="entry name" value="Regulatory protein AraC"/>
    <property type="match status" value="1"/>
</dbReference>
<dbReference type="GO" id="GO:0003700">
    <property type="term" value="F:DNA-binding transcription factor activity"/>
    <property type="evidence" value="ECO:0007669"/>
    <property type="project" value="InterPro"/>
</dbReference>
<evidence type="ECO:0000313" key="6">
    <source>
        <dbReference type="Proteomes" id="UP000261166"/>
    </source>
</evidence>
<dbReference type="SMART" id="SM00342">
    <property type="entry name" value="HTH_ARAC"/>
    <property type="match status" value="1"/>
</dbReference>
<dbReference type="PROSITE" id="PS01124">
    <property type="entry name" value="HTH_ARAC_FAMILY_2"/>
    <property type="match status" value="1"/>
</dbReference>
<reference evidence="5 6" key="1">
    <citation type="submission" date="2018-08" db="EMBL/GenBank/DDBJ databases">
        <title>A genome reference for cultivated species of the human gut microbiota.</title>
        <authorList>
            <person name="Zou Y."/>
            <person name="Xue W."/>
            <person name="Luo G."/>
        </authorList>
    </citation>
    <scope>NUCLEOTIDE SEQUENCE [LARGE SCALE GENOMIC DNA]</scope>
    <source>
        <strain evidence="5 6">AF26-4BH</strain>
    </source>
</reference>
<dbReference type="Gene3D" id="1.10.10.60">
    <property type="entry name" value="Homeodomain-like"/>
    <property type="match status" value="2"/>
</dbReference>
<organism evidence="5 6">
    <name type="scientific">Eisenbergiella massiliensis</name>
    <dbReference type="NCBI Taxonomy" id="1720294"/>
    <lineage>
        <taxon>Bacteria</taxon>
        <taxon>Bacillati</taxon>
        <taxon>Bacillota</taxon>
        <taxon>Clostridia</taxon>
        <taxon>Lachnospirales</taxon>
        <taxon>Lachnospiraceae</taxon>
        <taxon>Eisenbergiella</taxon>
    </lineage>
</organism>
<sequence length="324" mass="37647">MEVFMKYYNEAGHFPSNWGEKEIGYQGTSDSCPGSYFDGIQVKESFSPVVYTHENIQVEPDIQVRCFSYEDAGILVPRHWHNSLEILYIEAGDMDLLVNDLSIRLEKGDFAIINSRDIHATSSSEHSRIDVLQIPYQFLKKHIPDFDRIRFMNGSCGEARSDEALVYCLKEIQEIYIRKPYCYQLHFTSLLYELLFLCVNCFRLPAGEGGGSLNDEERARLITVMDYVNAHYQESISLRDAAAQVALNPEYFCRFFKKNMGMTFLEFVNQVRFSHICEDILRTDTSITELLVRHGFTNYKLFRRMFYEKYGCTPSAKRKETSGK</sequence>
<dbReference type="AlphaFoldDB" id="A0A3E3J141"/>